<accession>A0A6C0JBJ5</accession>
<reference evidence="1" key="1">
    <citation type="journal article" date="2020" name="Nature">
        <title>Giant virus diversity and host interactions through global metagenomics.</title>
        <authorList>
            <person name="Schulz F."/>
            <person name="Roux S."/>
            <person name="Paez-Espino D."/>
            <person name="Jungbluth S."/>
            <person name="Walsh D.A."/>
            <person name="Denef V.J."/>
            <person name="McMahon K.D."/>
            <person name="Konstantinidis K.T."/>
            <person name="Eloe-Fadrosh E.A."/>
            <person name="Kyrpides N.C."/>
            <person name="Woyke T."/>
        </authorList>
    </citation>
    <scope>NUCLEOTIDE SEQUENCE</scope>
    <source>
        <strain evidence="1">GVMAG-M-3300025880-76</strain>
    </source>
</reference>
<dbReference type="EMBL" id="MN740361">
    <property type="protein sequence ID" value="QHU02693.1"/>
    <property type="molecule type" value="Genomic_DNA"/>
</dbReference>
<protein>
    <submittedName>
        <fullName evidence="1">Uncharacterized protein</fullName>
    </submittedName>
</protein>
<dbReference type="AlphaFoldDB" id="A0A6C0JBJ5"/>
<proteinExistence type="predicted"/>
<evidence type="ECO:0000313" key="1">
    <source>
        <dbReference type="EMBL" id="QHU02693.1"/>
    </source>
</evidence>
<organism evidence="1">
    <name type="scientific">viral metagenome</name>
    <dbReference type="NCBI Taxonomy" id="1070528"/>
    <lineage>
        <taxon>unclassified sequences</taxon>
        <taxon>metagenomes</taxon>
        <taxon>organismal metagenomes</taxon>
    </lineage>
</organism>
<name>A0A6C0JBJ5_9ZZZZ</name>
<sequence>MGYGYGVWLVIDDNNWMNTKHVPHITVACYMNINDSIALYKSLTHKYNILSLSMELLPTPVLFPSNFYENDTNNLHSWGYNLHYSKWNTLKTVCDNFNCNFSSTPHTSVEYSGTEETFSFPLKDVPIQIVNCKLCVVDITSESPKDWNIILI</sequence>